<dbReference type="GO" id="GO:0016020">
    <property type="term" value="C:membrane"/>
    <property type="evidence" value="ECO:0007669"/>
    <property type="project" value="TreeGrafter"/>
</dbReference>
<organism evidence="2 3">
    <name type="scientific">Caenorhabditis auriculariae</name>
    <dbReference type="NCBI Taxonomy" id="2777116"/>
    <lineage>
        <taxon>Eukaryota</taxon>
        <taxon>Metazoa</taxon>
        <taxon>Ecdysozoa</taxon>
        <taxon>Nematoda</taxon>
        <taxon>Chromadorea</taxon>
        <taxon>Rhabditida</taxon>
        <taxon>Rhabditina</taxon>
        <taxon>Rhabditomorpha</taxon>
        <taxon>Rhabditoidea</taxon>
        <taxon>Rhabditidae</taxon>
        <taxon>Peloderinae</taxon>
        <taxon>Caenorhabditis</taxon>
    </lineage>
</organism>
<dbReference type="GO" id="GO:0001727">
    <property type="term" value="F:lipid kinase activity"/>
    <property type="evidence" value="ECO:0007669"/>
    <property type="project" value="TreeGrafter"/>
</dbReference>
<dbReference type="PROSITE" id="PS50146">
    <property type="entry name" value="DAGK"/>
    <property type="match status" value="1"/>
</dbReference>
<dbReference type="InterPro" id="IPR017438">
    <property type="entry name" value="ATP-NAD_kinase_N"/>
</dbReference>
<dbReference type="OrthoDB" id="3853857at2759"/>
<feature type="domain" description="DAGKc" evidence="1">
    <location>
        <begin position="46"/>
        <end position="196"/>
    </location>
</feature>
<dbReference type="SUPFAM" id="SSF111331">
    <property type="entry name" value="NAD kinase/diacylglycerol kinase-like"/>
    <property type="match status" value="1"/>
</dbReference>
<dbReference type="GO" id="GO:0046512">
    <property type="term" value="P:sphingosine biosynthetic process"/>
    <property type="evidence" value="ECO:0007669"/>
    <property type="project" value="TreeGrafter"/>
</dbReference>
<evidence type="ECO:0000259" key="1">
    <source>
        <dbReference type="PROSITE" id="PS50146"/>
    </source>
</evidence>
<dbReference type="InterPro" id="IPR016064">
    <property type="entry name" value="NAD/diacylglycerol_kinase_sf"/>
</dbReference>
<keyword evidence="3" id="KW-1185">Reference proteome</keyword>
<reference evidence="2" key="1">
    <citation type="submission" date="2020-10" db="EMBL/GenBank/DDBJ databases">
        <authorList>
            <person name="Kikuchi T."/>
        </authorList>
    </citation>
    <scope>NUCLEOTIDE SEQUENCE</scope>
    <source>
        <strain evidence="2">NKZ352</strain>
    </source>
</reference>
<gene>
    <name evidence="2" type="ORF">CAUJ_LOCUS9965</name>
</gene>
<dbReference type="InterPro" id="IPR001206">
    <property type="entry name" value="Diacylglycerol_kinase_cat_dom"/>
</dbReference>
<dbReference type="Gene3D" id="3.40.50.10330">
    <property type="entry name" value="Probable inorganic polyphosphate/atp-NAD kinase, domain 1"/>
    <property type="match status" value="1"/>
</dbReference>
<dbReference type="EMBL" id="CAJGYM010000040">
    <property type="protein sequence ID" value="CAD6194046.1"/>
    <property type="molecule type" value="Genomic_DNA"/>
</dbReference>
<proteinExistence type="predicted"/>
<dbReference type="Gene3D" id="2.60.200.40">
    <property type="match status" value="1"/>
</dbReference>
<dbReference type="GO" id="GO:0005737">
    <property type="term" value="C:cytoplasm"/>
    <property type="evidence" value="ECO:0007669"/>
    <property type="project" value="TreeGrafter"/>
</dbReference>
<protein>
    <recommendedName>
        <fullName evidence="1">DAGKc domain-containing protein</fullName>
    </recommendedName>
</protein>
<dbReference type="SMART" id="SM00046">
    <property type="entry name" value="DAGKc"/>
    <property type="match status" value="1"/>
</dbReference>
<evidence type="ECO:0000313" key="3">
    <source>
        <dbReference type="Proteomes" id="UP000835052"/>
    </source>
</evidence>
<dbReference type="PANTHER" id="PTHR12358">
    <property type="entry name" value="SPHINGOSINE KINASE"/>
    <property type="match status" value="1"/>
</dbReference>
<sequence>MQACTVYGQWNICMGALCCSSPVQSEEETSVVVVPAVTSTSNELEFTRGNLLVFVNPNSGSGKSLKTFERRVAPLLRRNKIKYELIVTTGRDHAKSVVKTRTDLDCFNGVMILSGDGLVFEVLNGIVDRKDFVALLPNLPLSVVPSGSGNGLLCSVLENTGKSLKQKQLMSSAVEMATSTSSKAIPVSLFHVQTDTQHLLSFLSLGWGLMADIDIESEKWRKTLGSNRFTLGALIRTINLRTYRGRLSFKPYEENIRFATSTFYNVYPETPNSRIRKQAGIHSDESSINGTTDWSELHVDTLVPPLSEQTGPDWTVIEDEFVGVYAVTLSRISADGPFVPNAKLDEDRIHLTYILKRDVSSRMDLINFLSAIESKKHLDMPFLKKVEVSSFRLNTLSEGSFIVVDGEVVDTKSVQITSTLLKTALFAL</sequence>
<dbReference type="Proteomes" id="UP000835052">
    <property type="component" value="Unassembled WGS sequence"/>
</dbReference>
<accession>A0A8S1HBM4</accession>
<dbReference type="Pfam" id="PF00781">
    <property type="entry name" value="DAGK_cat"/>
    <property type="match status" value="1"/>
</dbReference>
<name>A0A8S1HBM4_9PELO</name>
<dbReference type="PANTHER" id="PTHR12358:SF112">
    <property type="entry name" value="LD11247P-RELATED"/>
    <property type="match status" value="1"/>
</dbReference>
<evidence type="ECO:0000313" key="2">
    <source>
        <dbReference type="EMBL" id="CAD6194046.1"/>
    </source>
</evidence>
<dbReference type="AlphaFoldDB" id="A0A8S1HBM4"/>
<comment type="caution">
    <text evidence="2">The sequence shown here is derived from an EMBL/GenBank/DDBJ whole genome shotgun (WGS) entry which is preliminary data.</text>
</comment>
<dbReference type="InterPro" id="IPR050187">
    <property type="entry name" value="Lipid_Phosphate_FormReg"/>
</dbReference>